<feature type="region of interest" description="Disordered" evidence="5">
    <location>
        <begin position="1"/>
        <end position="26"/>
    </location>
</feature>
<comment type="similarity">
    <text evidence="2">Belongs to the thymosin beta family.</text>
</comment>
<dbReference type="InterPro" id="IPR038386">
    <property type="entry name" value="Beta-thymosin_sf"/>
</dbReference>
<dbReference type="GO" id="GO:0007015">
    <property type="term" value="P:actin filament organization"/>
    <property type="evidence" value="ECO:0007669"/>
    <property type="project" value="InterPro"/>
</dbReference>
<evidence type="ECO:0000256" key="3">
    <source>
        <dbReference type="ARBA" id="ARBA00022490"/>
    </source>
</evidence>
<dbReference type="InterPro" id="IPR001152">
    <property type="entry name" value="Beta-thymosin"/>
</dbReference>
<keyword evidence="3" id="KW-0963">Cytoplasm</keyword>
<evidence type="ECO:0000256" key="1">
    <source>
        <dbReference type="ARBA" id="ARBA00004245"/>
    </source>
</evidence>
<keyword evidence="4" id="KW-0206">Cytoskeleton</keyword>
<proteinExistence type="inferred from homology"/>
<evidence type="ECO:0000256" key="5">
    <source>
        <dbReference type="SAM" id="MobiDB-lite"/>
    </source>
</evidence>
<gene>
    <name evidence="6" type="ORF">NYPRO_LOCUS24909</name>
</gene>
<dbReference type="FunFam" id="1.20.5.520:FF:000001">
    <property type="entry name" value="Thymosin beta"/>
    <property type="match status" value="1"/>
</dbReference>
<evidence type="ECO:0000256" key="2">
    <source>
        <dbReference type="ARBA" id="ARBA00009511"/>
    </source>
</evidence>
<keyword evidence="7" id="KW-1185">Reference proteome</keyword>
<comment type="subcellular location">
    <subcellularLocation>
        <location evidence="1">Cytoplasm</location>
        <location evidence="1">Cytoskeleton</location>
    </subcellularLocation>
</comment>
<dbReference type="EMBL" id="CAJHUB010000775">
    <property type="protein sequence ID" value="CAD7692115.1"/>
    <property type="molecule type" value="Genomic_DNA"/>
</dbReference>
<dbReference type="GO" id="GO:0003785">
    <property type="term" value="F:actin monomer binding"/>
    <property type="evidence" value="ECO:0007669"/>
    <property type="project" value="InterPro"/>
</dbReference>
<dbReference type="PROSITE" id="PS00500">
    <property type="entry name" value="THYMOSIN_B4"/>
    <property type="match status" value="1"/>
</dbReference>
<dbReference type="GO" id="GO:0030334">
    <property type="term" value="P:regulation of cell migration"/>
    <property type="evidence" value="ECO:0007669"/>
    <property type="project" value="TreeGrafter"/>
</dbReference>
<comment type="caution">
    <text evidence="6">The sequence shown here is derived from an EMBL/GenBank/DDBJ whole genome shotgun (WGS) entry which is preliminary data.</text>
</comment>
<dbReference type="PANTHER" id="PTHR12021">
    <property type="entry name" value="THYMOSIN BETA"/>
    <property type="match status" value="1"/>
</dbReference>
<dbReference type="PANTHER" id="PTHR12021:SF11">
    <property type="entry name" value="THYMOSIN BETA-15A-RELATED"/>
    <property type="match status" value="1"/>
</dbReference>
<accession>A0A811ZU20</accession>
<protein>
    <submittedName>
        <fullName evidence="6">(raccoon dog) hypothetical protein</fullName>
    </submittedName>
</protein>
<dbReference type="GO" id="GO:0005737">
    <property type="term" value="C:cytoplasm"/>
    <property type="evidence" value="ECO:0007669"/>
    <property type="project" value="TreeGrafter"/>
</dbReference>
<dbReference type="GO" id="GO:0005856">
    <property type="term" value="C:cytoskeleton"/>
    <property type="evidence" value="ECO:0007669"/>
    <property type="project" value="UniProtKB-SubCell"/>
</dbReference>
<reference evidence="6" key="1">
    <citation type="submission" date="2020-12" db="EMBL/GenBank/DDBJ databases">
        <authorList>
            <consortium name="Molecular Ecology Group"/>
        </authorList>
    </citation>
    <scope>NUCLEOTIDE SEQUENCE</scope>
    <source>
        <strain evidence="6">TBG_1078</strain>
    </source>
</reference>
<dbReference type="Gene3D" id="1.20.5.520">
    <property type="entry name" value="Single helix bin"/>
    <property type="match status" value="1"/>
</dbReference>
<dbReference type="SMART" id="SM00152">
    <property type="entry name" value="THY"/>
    <property type="match status" value="1"/>
</dbReference>
<evidence type="ECO:0000256" key="4">
    <source>
        <dbReference type="ARBA" id="ARBA00023212"/>
    </source>
</evidence>
<dbReference type="AlphaFoldDB" id="A0A811ZU20"/>
<dbReference type="Pfam" id="PF01290">
    <property type="entry name" value="Thymosin"/>
    <property type="match status" value="1"/>
</dbReference>
<organism evidence="6 7">
    <name type="scientific">Nyctereutes procyonoides</name>
    <name type="common">Raccoon dog</name>
    <name type="synonym">Canis procyonoides</name>
    <dbReference type="NCBI Taxonomy" id="34880"/>
    <lineage>
        <taxon>Eukaryota</taxon>
        <taxon>Metazoa</taxon>
        <taxon>Chordata</taxon>
        <taxon>Craniata</taxon>
        <taxon>Vertebrata</taxon>
        <taxon>Euteleostomi</taxon>
        <taxon>Mammalia</taxon>
        <taxon>Eutheria</taxon>
        <taxon>Laurasiatheria</taxon>
        <taxon>Carnivora</taxon>
        <taxon>Caniformia</taxon>
        <taxon>Canidae</taxon>
        <taxon>Nyctereutes</taxon>
    </lineage>
</organism>
<evidence type="ECO:0000313" key="6">
    <source>
        <dbReference type="EMBL" id="CAD7692115.1"/>
    </source>
</evidence>
<dbReference type="Proteomes" id="UP000645828">
    <property type="component" value="Unassembled WGS sequence"/>
</dbReference>
<name>A0A811ZU20_NYCPR</name>
<sequence>MSDKSDLSEVEKFDRSKLKKTNTKEKNTLLSNETIQQEKKGVQIL</sequence>
<evidence type="ECO:0000313" key="7">
    <source>
        <dbReference type="Proteomes" id="UP000645828"/>
    </source>
</evidence>